<feature type="chain" id="PRO_5041271374" evidence="1">
    <location>
        <begin position="25"/>
        <end position="187"/>
    </location>
</feature>
<reference evidence="2" key="1">
    <citation type="submission" date="2023-06" db="EMBL/GenBank/DDBJ databases">
        <title>Genomic analysis of the entomopathogenic nematode Steinernema hermaphroditum.</title>
        <authorList>
            <person name="Schwarz E.M."/>
            <person name="Heppert J.K."/>
            <person name="Baniya A."/>
            <person name="Schwartz H.T."/>
            <person name="Tan C.-H."/>
            <person name="Antoshechkin I."/>
            <person name="Sternberg P.W."/>
            <person name="Goodrich-Blair H."/>
            <person name="Dillman A.R."/>
        </authorList>
    </citation>
    <scope>NUCLEOTIDE SEQUENCE</scope>
    <source>
        <strain evidence="2">PS9179</strain>
        <tissue evidence="2">Whole animal</tissue>
    </source>
</reference>
<proteinExistence type="predicted"/>
<dbReference type="EMBL" id="JAUCMV010000005">
    <property type="protein sequence ID" value="KAK0394959.1"/>
    <property type="molecule type" value="Genomic_DNA"/>
</dbReference>
<sequence>MMVSTIGFFLVALLSTMPIYRIHAFNLEYAAFEPQPKPAFLINATDDVFGQFMAIYQTSNIHPLRKVTELDILMGTLRPVVQESYQQLKADALLEKVERIESLLEMTKKAHYTFVHMKALQTVESDIGKNERKKRTEMLFSELSDYIIRTVIVVESDFNNGKLYNSIKVIPVDDTPTKYLSEVPVKC</sequence>
<dbReference type="Proteomes" id="UP001175271">
    <property type="component" value="Unassembled WGS sequence"/>
</dbReference>
<evidence type="ECO:0000313" key="3">
    <source>
        <dbReference type="Proteomes" id="UP001175271"/>
    </source>
</evidence>
<evidence type="ECO:0000313" key="2">
    <source>
        <dbReference type="EMBL" id="KAK0394959.1"/>
    </source>
</evidence>
<evidence type="ECO:0000256" key="1">
    <source>
        <dbReference type="SAM" id="SignalP"/>
    </source>
</evidence>
<keyword evidence="3" id="KW-1185">Reference proteome</keyword>
<comment type="caution">
    <text evidence="2">The sequence shown here is derived from an EMBL/GenBank/DDBJ whole genome shotgun (WGS) entry which is preliminary data.</text>
</comment>
<organism evidence="2 3">
    <name type="scientific">Steinernema hermaphroditum</name>
    <dbReference type="NCBI Taxonomy" id="289476"/>
    <lineage>
        <taxon>Eukaryota</taxon>
        <taxon>Metazoa</taxon>
        <taxon>Ecdysozoa</taxon>
        <taxon>Nematoda</taxon>
        <taxon>Chromadorea</taxon>
        <taxon>Rhabditida</taxon>
        <taxon>Tylenchina</taxon>
        <taxon>Panagrolaimomorpha</taxon>
        <taxon>Strongyloidoidea</taxon>
        <taxon>Steinernematidae</taxon>
        <taxon>Steinernema</taxon>
    </lineage>
</organism>
<feature type="signal peptide" evidence="1">
    <location>
        <begin position="1"/>
        <end position="24"/>
    </location>
</feature>
<gene>
    <name evidence="2" type="ORF">QR680_001031</name>
</gene>
<keyword evidence="1" id="KW-0732">Signal</keyword>
<protein>
    <submittedName>
        <fullName evidence="2">Uncharacterized protein</fullName>
    </submittedName>
</protein>
<name>A0AA39GYQ8_9BILA</name>
<accession>A0AA39GYQ8</accession>
<dbReference type="AlphaFoldDB" id="A0AA39GYQ8"/>